<dbReference type="Gene3D" id="3.60.15.10">
    <property type="entry name" value="Ribonuclease Z/Hydroxyacylglutathione hydrolase-like"/>
    <property type="match status" value="1"/>
</dbReference>
<dbReference type="InterPro" id="IPR032282">
    <property type="entry name" value="HAGH_C"/>
</dbReference>
<evidence type="ECO:0000256" key="4">
    <source>
        <dbReference type="ARBA" id="ARBA00006759"/>
    </source>
</evidence>
<comment type="catalytic activity">
    <reaction evidence="1">
        <text>an S-(2-hydroxyacyl)glutathione + H2O = a 2-hydroxy carboxylate + glutathione + H(+)</text>
        <dbReference type="Rhea" id="RHEA:21864"/>
        <dbReference type="ChEBI" id="CHEBI:15377"/>
        <dbReference type="ChEBI" id="CHEBI:15378"/>
        <dbReference type="ChEBI" id="CHEBI:57925"/>
        <dbReference type="ChEBI" id="CHEBI:58896"/>
        <dbReference type="ChEBI" id="CHEBI:71261"/>
        <dbReference type="EC" id="3.1.2.6"/>
    </reaction>
</comment>
<dbReference type="PANTHER" id="PTHR11935">
    <property type="entry name" value="BETA LACTAMASE DOMAIN"/>
    <property type="match status" value="1"/>
</dbReference>
<dbReference type="EC" id="3.1.2.6" evidence="5"/>
<dbReference type="InterPro" id="IPR035680">
    <property type="entry name" value="Clx_II_MBL"/>
</dbReference>
<dbReference type="PANTHER" id="PTHR11935:SF94">
    <property type="entry name" value="TENZING NORGAY, ISOFORM C"/>
    <property type="match status" value="1"/>
</dbReference>
<evidence type="ECO:0000256" key="6">
    <source>
        <dbReference type="ARBA" id="ARBA00022723"/>
    </source>
</evidence>
<dbReference type="CDD" id="cd07723">
    <property type="entry name" value="hydroxyacylglutathione_hydrolase_MBL-fold"/>
    <property type="match status" value="1"/>
</dbReference>
<evidence type="ECO:0000256" key="3">
    <source>
        <dbReference type="ARBA" id="ARBA00004963"/>
    </source>
</evidence>
<protein>
    <recommendedName>
        <fullName evidence="5">hydroxyacylglutathione hydrolase</fullName>
        <ecNumber evidence="5">3.1.2.6</ecNumber>
    </recommendedName>
    <alternativeName>
        <fullName evidence="9">Glyoxalase II</fullName>
    </alternativeName>
</protein>
<comment type="similarity">
    <text evidence="4">Belongs to the metallo-beta-lactamase superfamily. Glyoxalase II family.</text>
</comment>
<sequence>MGVLDYVPDFNLQDWWVFGFDGKLSHLTQIIDEETGDAAAVDPVWPEQVLQAAQLEGANVKAVLTTHHHWLAWSHSLFHVFLDLPMGPCWRQQWYEEKLLKDVKVYGGVKDKVEGCTHPVQHHDEFPISSSIRVKALETSCHTKGHISYFVTSSDPDDKPTVFTGDPLFIGGCGRFLEGTPDQMYESLCVTLASLPPDTRVYCGHEYTHKNLEFALTVDPKNEVLVKKMTWVQQQRKDKKATVPSTIGDELEFNPFMRVDKKSLQAATGKESPIDVMAALRHMKDNFKGR</sequence>
<name>A0ABP0UIC2_9BRYO</name>
<keyword evidence="12" id="KW-1185">Reference proteome</keyword>
<dbReference type="InterPro" id="IPR001279">
    <property type="entry name" value="Metallo-B-lactamas"/>
</dbReference>
<evidence type="ECO:0000256" key="1">
    <source>
        <dbReference type="ARBA" id="ARBA00001623"/>
    </source>
</evidence>
<evidence type="ECO:0000256" key="9">
    <source>
        <dbReference type="ARBA" id="ARBA00031044"/>
    </source>
</evidence>
<evidence type="ECO:0000256" key="7">
    <source>
        <dbReference type="ARBA" id="ARBA00022801"/>
    </source>
</evidence>
<reference evidence="11" key="1">
    <citation type="submission" date="2024-02" db="EMBL/GenBank/DDBJ databases">
        <authorList>
            <consortium name="ELIXIR-Norway"/>
            <consortium name="Elixir Norway"/>
        </authorList>
    </citation>
    <scope>NUCLEOTIDE SEQUENCE</scope>
</reference>
<accession>A0ABP0UIC2</accession>
<evidence type="ECO:0000313" key="11">
    <source>
        <dbReference type="EMBL" id="CAK9222612.1"/>
    </source>
</evidence>
<dbReference type="Proteomes" id="UP001497512">
    <property type="component" value="Chromosome 4"/>
</dbReference>
<feature type="domain" description="Metallo-beta-lactamase" evidence="10">
    <location>
        <begin position="24"/>
        <end position="205"/>
    </location>
</feature>
<dbReference type="InterPro" id="IPR036866">
    <property type="entry name" value="RibonucZ/Hydroxyglut_hydro"/>
</dbReference>
<comment type="pathway">
    <text evidence="3">Secondary metabolite metabolism; methylglyoxal degradation; (R)-lactate from methylglyoxal: step 2/2.</text>
</comment>
<dbReference type="Pfam" id="PF16123">
    <property type="entry name" value="HAGH_C"/>
    <property type="match status" value="1"/>
</dbReference>
<dbReference type="EMBL" id="OZ019896">
    <property type="protein sequence ID" value="CAK9222612.1"/>
    <property type="molecule type" value="Genomic_DNA"/>
</dbReference>
<gene>
    <name evidence="11" type="ORF">CSSPTR1EN2_LOCUS16231</name>
</gene>
<proteinExistence type="inferred from homology"/>
<evidence type="ECO:0000259" key="10">
    <source>
        <dbReference type="SMART" id="SM00849"/>
    </source>
</evidence>
<evidence type="ECO:0000256" key="2">
    <source>
        <dbReference type="ARBA" id="ARBA00001947"/>
    </source>
</evidence>
<keyword evidence="6" id="KW-0479">Metal-binding</keyword>
<organism evidence="11 12">
    <name type="scientific">Sphagnum troendelagicum</name>
    <dbReference type="NCBI Taxonomy" id="128251"/>
    <lineage>
        <taxon>Eukaryota</taxon>
        <taxon>Viridiplantae</taxon>
        <taxon>Streptophyta</taxon>
        <taxon>Embryophyta</taxon>
        <taxon>Bryophyta</taxon>
        <taxon>Sphagnophytina</taxon>
        <taxon>Sphagnopsida</taxon>
        <taxon>Sphagnales</taxon>
        <taxon>Sphagnaceae</taxon>
        <taxon>Sphagnum</taxon>
    </lineage>
</organism>
<dbReference type="SMART" id="SM00849">
    <property type="entry name" value="Lactamase_B"/>
    <property type="match status" value="1"/>
</dbReference>
<keyword evidence="8" id="KW-0862">Zinc</keyword>
<evidence type="ECO:0000256" key="8">
    <source>
        <dbReference type="ARBA" id="ARBA00022833"/>
    </source>
</evidence>
<dbReference type="SUPFAM" id="SSF56281">
    <property type="entry name" value="Metallo-hydrolase/oxidoreductase"/>
    <property type="match status" value="1"/>
</dbReference>
<evidence type="ECO:0000313" key="12">
    <source>
        <dbReference type="Proteomes" id="UP001497512"/>
    </source>
</evidence>
<evidence type="ECO:0000256" key="5">
    <source>
        <dbReference type="ARBA" id="ARBA00011917"/>
    </source>
</evidence>
<comment type="cofactor">
    <cofactor evidence="2">
        <name>Zn(2+)</name>
        <dbReference type="ChEBI" id="CHEBI:29105"/>
    </cofactor>
</comment>
<keyword evidence="7" id="KW-0378">Hydrolase</keyword>